<evidence type="ECO:0000259" key="3">
    <source>
        <dbReference type="PROSITE" id="PS00652"/>
    </source>
</evidence>
<evidence type="ECO:0000313" key="4">
    <source>
        <dbReference type="Proteomes" id="UP000694865"/>
    </source>
</evidence>
<keyword evidence="1" id="KW-1133">Transmembrane helix</keyword>
<gene>
    <name evidence="5" type="primary">LOC100374137</name>
</gene>
<evidence type="ECO:0000256" key="2">
    <source>
        <dbReference type="SAM" id="SignalP"/>
    </source>
</evidence>
<evidence type="ECO:0000313" key="5">
    <source>
        <dbReference type="RefSeq" id="XP_002738612.1"/>
    </source>
</evidence>
<keyword evidence="1" id="KW-0472">Membrane</keyword>
<dbReference type="Proteomes" id="UP000694865">
    <property type="component" value="Unplaced"/>
</dbReference>
<proteinExistence type="predicted"/>
<organism evidence="4 5">
    <name type="scientific">Saccoglossus kowalevskii</name>
    <name type="common">Acorn worm</name>
    <dbReference type="NCBI Taxonomy" id="10224"/>
    <lineage>
        <taxon>Eukaryota</taxon>
        <taxon>Metazoa</taxon>
        <taxon>Hemichordata</taxon>
        <taxon>Enteropneusta</taxon>
        <taxon>Harrimaniidae</taxon>
        <taxon>Saccoglossus</taxon>
    </lineage>
</organism>
<keyword evidence="2" id="KW-0732">Signal</keyword>
<feature type="transmembrane region" description="Helical" evidence="1">
    <location>
        <begin position="161"/>
        <end position="185"/>
    </location>
</feature>
<dbReference type="RefSeq" id="XP_002738612.1">
    <property type="nucleotide sequence ID" value="XM_002738566.2"/>
</dbReference>
<name>A0ABM0GW34_SACKO</name>
<feature type="domain" description="TNFR-Cys" evidence="3">
    <location>
        <begin position="29"/>
        <end position="69"/>
    </location>
</feature>
<dbReference type="InterPro" id="IPR001368">
    <property type="entry name" value="TNFR/NGFR_Cys_rich_reg"/>
</dbReference>
<evidence type="ECO:0000256" key="1">
    <source>
        <dbReference type="SAM" id="Phobius"/>
    </source>
</evidence>
<protein>
    <submittedName>
        <fullName evidence="5">Uncharacterized protein LOC100374137</fullName>
    </submittedName>
</protein>
<dbReference type="GeneID" id="100374137"/>
<feature type="signal peptide" evidence="2">
    <location>
        <begin position="1"/>
        <end position="25"/>
    </location>
</feature>
<accession>A0ABM0GW34</accession>
<dbReference type="PROSITE" id="PS00652">
    <property type="entry name" value="TNFR_NGFR_1"/>
    <property type="match status" value="1"/>
</dbReference>
<feature type="chain" id="PRO_5046843424" evidence="2">
    <location>
        <begin position="26"/>
        <end position="368"/>
    </location>
</feature>
<sequence length="368" mass="41064">MFSISRTVFAITTILLIQCGGEALANIMCADDNWYFDLMTLRCKSCTVCVEELGKVELTPCDDLSDRICVDVPQSGSPWPAPEEFRLQTEREQDLDTTTVNPDLLTVPVIDPEDGAIIASEKSLPMSNPVTEGDLHEPLQKLQAIIDHQAARLIFWRYSAYGLSAALGFTIVLVIVLFTCIYCPVHRHSIAIRKGDLEKGTTKTEPRNLELDYMECDLEEGYGDLHRPRLFSRGRLSSADFLRSLSSHEKKRESKEGLFDQMIYPPPNMYSQSGSVGEVFPDNNNFQHTVMSDDDSGLPNCDSSATTSKGNIVSHEDKYSITDAHMQDPVIETQLPEFVSNSPSQKQLVTHWSQGKAVSVTTLQSYDV</sequence>
<keyword evidence="1" id="KW-0812">Transmembrane</keyword>
<reference evidence="5" key="1">
    <citation type="submission" date="2025-08" db="UniProtKB">
        <authorList>
            <consortium name="RefSeq"/>
        </authorList>
    </citation>
    <scope>IDENTIFICATION</scope>
    <source>
        <tissue evidence="5">Testes</tissue>
    </source>
</reference>
<keyword evidence="4" id="KW-1185">Reference proteome</keyword>
<dbReference type="SMART" id="SM00208">
    <property type="entry name" value="TNFR"/>
    <property type="match status" value="1"/>
</dbReference>